<dbReference type="EMBL" id="AP027266">
    <property type="protein sequence ID" value="BDW85780.1"/>
    <property type="molecule type" value="Genomic_DNA"/>
</dbReference>
<dbReference type="Pfam" id="PF01370">
    <property type="entry name" value="Epimerase"/>
    <property type="match status" value="1"/>
</dbReference>
<gene>
    <name evidence="2" type="ORF">MACH21_19570</name>
</gene>
<dbReference type="Proteomes" id="UP001337723">
    <property type="component" value="Chromosome"/>
</dbReference>
<reference evidence="2 3" key="1">
    <citation type="submission" date="2023-01" db="EMBL/GenBank/DDBJ databases">
        <title>Complete genome sequence of Roseicyclus marinus strain Dej080120_10.</title>
        <authorList>
            <person name="Ueki S."/>
            <person name="Maruyama F."/>
        </authorList>
    </citation>
    <scope>NUCLEOTIDE SEQUENCE [LARGE SCALE GENOMIC DNA]</scope>
    <source>
        <strain evidence="2 3">Dej080120_10</strain>
    </source>
</reference>
<feature type="domain" description="NAD-dependent epimerase/dehydratase" evidence="1">
    <location>
        <begin position="4"/>
        <end position="73"/>
    </location>
</feature>
<proteinExistence type="predicted"/>
<dbReference type="KEGG" id="rmai:MACH21_19570"/>
<dbReference type="RefSeq" id="WP_338271601.1">
    <property type="nucleotide sequence ID" value="NZ_AP027266.1"/>
</dbReference>
<evidence type="ECO:0000313" key="3">
    <source>
        <dbReference type="Proteomes" id="UP001337723"/>
    </source>
</evidence>
<dbReference type="AlphaFoldDB" id="A0AA48HDH9"/>
<protein>
    <recommendedName>
        <fullName evidence="1">NAD-dependent epimerase/dehydratase domain-containing protein</fullName>
    </recommendedName>
</protein>
<organism evidence="2 3">
    <name type="scientific">Roseicyclus marinus</name>
    <dbReference type="NCBI Taxonomy" id="2161673"/>
    <lineage>
        <taxon>Bacteria</taxon>
        <taxon>Pseudomonadati</taxon>
        <taxon>Pseudomonadota</taxon>
        <taxon>Alphaproteobacteria</taxon>
        <taxon>Rhodobacterales</taxon>
        <taxon>Roseobacteraceae</taxon>
        <taxon>Roseicyclus</taxon>
    </lineage>
</organism>
<dbReference type="Gene3D" id="3.40.50.720">
    <property type="entry name" value="NAD(P)-binding Rossmann-like Domain"/>
    <property type="match status" value="1"/>
</dbReference>
<sequence>MTKILVLGGTRYVGSSLCTLLRQEDPQRDVRTLSRNETPDYHHSHFVCDRKDQSRLYEVFETFRPEIVIDMVNFAKDDSEGLVLAHQYGLLSQTYHYITVSSFFVYNYFEHAEFKERWIDLPLPSVEMDGYTRRKIEMEHVLSNSPLRDISTVFRFPFIFSSDDYSGRFQKLCQLAISSKNPDTFPAHRFSMVSRSAAAMALSEAAAREPLGIVDFADRGCASIPELCDAIARIEKPGESSDDISVPYAVEHDICITTEKMETAENLAVAIEREARDYFSSV</sequence>
<evidence type="ECO:0000313" key="2">
    <source>
        <dbReference type="EMBL" id="BDW85780.1"/>
    </source>
</evidence>
<dbReference type="InterPro" id="IPR001509">
    <property type="entry name" value="Epimerase_deHydtase"/>
</dbReference>
<evidence type="ECO:0000259" key="1">
    <source>
        <dbReference type="Pfam" id="PF01370"/>
    </source>
</evidence>
<accession>A0AA48HDH9</accession>
<name>A0AA48HDH9_9RHOB</name>
<dbReference type="InterPro" id="IPR036291">
    <property type="entry name" value="NAD(P)-bd_dom_sf"/>
</dbReference>
<keyword evidence="3" id="KW-1185">Reference proteome</keyword>
<dbReference type="SUPFAM" id="SSF51735">
    <property type="entry name" value="NAD(P)-binding Rossmann-fold domains"/>
    <property type="match status" value="1"/>
</dbReference>